<organism evidence="2 3">
    <name type="scientific">Oryza sativa subsp. japonica</name>
    <name type="common">Rice</name>
    <dbReference type="NCBI Taxonomy" id="39947"/>
    <lineage>
        <taxon>Eukaryota</taxon>
        <taxon>Viridiplantae</taxon>
        <taxon>Streptophyta</taxon>
        <taxon>Embryophyta</taxon>
        <taxon>Tracheophyta</taxon>
        <taxon>Spermatophyta</taxon>
        <taxon>Magnoliopsida</taxon>
        <taxon>Liliopsida</taxon>
        <taxon>Poales</taxon>
        <taxon>Poaceae</taxon>
        <taxon>BOP clade</taxon>
        <taxon>Oryzoideae</taxon>
        <taxon>Oryzeae</taxon>
        <taxon>Oryzinae</taxon>
        <taxon>Oryza</taxon>
        <taxon>Oryza sativa</taxon>
    </lineage>
</organism>
<feature type="region of interest" description="Disordered" evidence="1">
    <location>
        <begin position="1"/>
        <end position="73"/>
    </location>
</feature>
<dbReference type="AlphaFoldDB" id="A0A5S6R7P4"/>
<feature type="compositionally biased region" description="Basic residues" evidence="1">
    <location>
        <begin position="1"/>
        <end position="10"/>
    </location>
</feature>
<evidence type="ECO:0000313" key="3">
    <source>
        <dbReference type="Proteomes" id="UP000000763"/>
    </source>
</evidence>
<dbReference type="EMBL" id="AC092748">
    <property type="protein sequence ID" value="AAM01092.1"/>
    <property type="molecule type" value="Genomic_DNA"/>
</dbReference>
<accession>A0A5S6R7P4</accession>
<reference evidence="3" key="1">
    <citation type="journal article" date="2005" name="Nature">
        <title>The map-based sequence of the rice genome.</title>
        <authorList>
            <consortium name="International rice genome sequencing project (IRGSP)"/>
            <person name="Matsumoto T."/>
            <person name="Wu J."/>
            <person name="Kanamori H."/>
            <person name="Katayose Y."/>
            <person name="Fujisawa M."/>
            <person name="Namiki N."/>
            <person name="Mizuno H."/>
            <person name="Yamamoto K."/>
            <person name="Antonio B.A."/>
            <person name="Baba T."/>
            <person name="Sakata K."/>
            <person name="Nagamura Y."/>
            <person name="Aoki H."/>
            <person name="Arikawa K."/>
            <person name="Arita K."/>
            <person name="Bito T."/>
            <person name="Chiden Y."/>
            <person name="Fujitsuka N."/>
            <person name="Fukunaka R."/>
            <person name="Hamada M."/>
            <person name="Harada C."/>
            <person name="Hayashi A."/>
            <person name="Hijishita S."/>
            <person name="Honda M."/>
            <person name="Hosokawa S."/>
            <person name="Ichikawa Y."/>
            <person name="Idonuma A."/>
            <person name="Iijima M."/>
            <person name="Ikeda M."/>
            <person name="Ikeno M."/>
            <person name="Ito K."/>
            <person name="Ito S."/>
            <person name="Ito T."/>
            <person name="Ito Y."/>
            <person name="Ito Y."/>
            <person name="Iwabuchi A."/>
            <person name="Kamiya K."/>
            <person name="Karasawa W."/>
            <person name="Kurita K."/>
            <person name="Katagiri S."/>
            <person name="Kikuta A."/>
            <person name="Kobayashi H."/>
            <person name="Kobayashi N."/>
            <person name="Machita K."/>
            <person name="Maehara T."/>
            <person name="Masukawa M."/>
            <person name="Mizubayashi T."/>
            <person name="Mukai Y."/>
            <person name="Nagasaki H."/>
            <person name="Nagata Y."/>
            <person name="Naito S."/>
            <person name="Nakashima M."/>
            <person name="Nakama Y."/>
            <person name="Nakamichi Y."/>
            <person name="Nakamura M."/>
            <person name="Meguro A."/>
            <person name="Negishi M."/>
            <person name="Ohta I."/>
            <person name="Ohta T."/>
            <person name="Okamoto M."/>
            <person name="Ono N."/>
            <person name="Saji S."/>
            <person name="Sakaguchi M."/>
            <person name="Sakai K."/>
            <person name="Shibata M."/>
            <person name="Shimokawa T."/>
            <person name="Song J."/>
            <person name="Takazaki Y."/>
            <person name="Terasawa K."/>
            <person name="Tsugane M."/>
            <person name="Tsuji K."/>
            <person name="Ueda S."/>
            <person name="Waki K."/>
            <person name="Yamagata H."/>
            <person name="Yamamoto M."/>
            <person name="Yamamoto S."/>
            <person name="Yamane H."/>
            <person name="Yoshiki S."/>
            <person name="Yoshihara R."/>
            <person name="Yukawa K."/>
            <person name="Zhong H."/>
            <person name="Yano M."/>
            <person name="Yuan Q."/>
            <person name="Ouyang S."/>
            <person name="Liu J."/>
            <person name="Jones K.M."/>
            <person name="Gansberger K."/>
            <person name="Moffat K."/>
            <person name="Hill J."/>
            <person name="Bera J."/>
            <person name="Fadrosh D."/>
            <person name="Jin S."/>
            <person name="Johri S."/>
            <person name="Kim M."/>
            <person name="Overton L."/>
            <person name="Reardon M."/>
            <person name="Tsitrin T."/>
            <person name="Vuong H."/>
            <person name="Weaver B."/>
            <person name="Ciecko A."/>
            <person name="Tallon L."/>
            <person name="Jackson J."/>
            <person name="Pai G."/>
            <person name="Aken S.V."/>
            <person name="Utterback T."/>
            <person name="Reidmuller S."/>
            <person name="Feldblyum T."/>
            <person name="Hsiao J."/>
            <person name="Zismann V."/>
            <person name="Iobst S."/>
            <person name="de Vazeille A.R."/>
            <person name="Buell C.R."/>
            <person name="Ying K."/>
            <person name="Li Y."/>
            <person name="Lu T."/>
            <person name="Huang Y."/>
            <person name="Zhao Q."/>
            <person name="Feng Q."/>
            <person name="Zhang L."/>
            <person name="Zhu J."/>
            <person name="Weng Q."/>
            <person name="Mu J."/>
            <person name="Lu Y."/>
            <person name="Fan D."/>
            <person name="Liu Y."/>
            <person name="Guan J."/>
            <person name="Zhang Y."/>
            <person name="Yu S."/>
            <person name="Liu X."/>
            <person name="Zhang Y."/>
            <person name="Hong G."/>
            <person name="Han B."/>
            <person name="Choisne N."/>
            <person name="Demange N."/>
            <person name="Orjeda G."/>
            <person name="Samain S."/>
            <person name="Cattolico L."/>
            <person name="Pelletier E."/>
            <person name="Couloux A."/>
            <person name="Segurens B."/>
            <person name="Wincker P."/>
            <person name="D'Hont A."/>
            <person name="Scarpelli C."/>
            <person name="Weissenbach J."/>
            <person name="Salanoubat M."/>
            <person name="Quetier F."/>
            <person name="Yu Y."/>
            <person name="Kim H.R."/>
            <person name="Rambo T."/>
            <person name="Currie J."/>
            <person name="Collura K."/>
            <person name="Luo M."/>
            <person name="Yang T."/>
            <person name="Ammiraju J.S.S."/>
            <person name="Engler F."/>
            <person name="Soderlund C."/>
            <person name="Wing R.A."/>
            <person name="Palmer L.E."/>
            <person name="de la Bastide M."/>
            <person name="Spiegel L."/>
            <person name="Nascimento L."/>
            <person name="Zutavern T."/>
            <person name="O'Shaughnessy A."/>
            <person name="Dike S."/>
            <person name="Dedhia N."/>
            <person name="Preston R."/>
            <person name="Balija V."/>
            <person name="McCombie W.R."/>
            <person name="Chow T."/>
            <person name="Chen H."/>
            <person name="Chung M."/>
            <person name="Chen C."/>
            <person name="Shaw J."/>
            <person name="Wu H."/>
            <person name="Hsiao K."/>
            <person name="Chao Y."/>
            <person name="Chu M."/>
            <person name="Cheng C."/>
            <person name="Hour A."/>
            <person name="Lee P."/>
            <person name="Lin S."/>
            <person name="Lin Y."/>
            <person name="Liou J."/>
            <person name="Liu S."/>
            <person name="Hsing Y."/>
            <person name="Raghuvanshi S."/>
            <person name="Mohanty A."/>
            <person name="Bharti A.K."/>
            <person name="Gaur A."/>
            <person name="Gupta V."/>
            <person name="Kumar D."/>
            <person name="Ravi V."/>
            <person name="Vij S."/>
            <person name="Kapur A."/>
            <person name="Khurana P."/>
            <person name="Khurana P."/>
            <person name="Khurana J.P."/>
            <person name="Tyagi A.K."/>
            <person name="Gaikwad K."/>
            <person name="Singh A."/>
            <person name="Dalal V."/>
            <person name="Srivastava S."/>
            <person name="Dixit A."/>
            <person name="Pal A.K."/>
            <person name="Ghazi I.A."/>
            <person name="Yadav M."/>
            <person name="Pandit A."/>
            <person name="Bhargava A."/>
            <person name="Sureshbabu K."/>
            <person name="Batra K."/>
            <person name="Sharma T.R."/>
            <person name="Mohapatra T."/>
            <person name="Singh N.K."/>
            <person name="Messing J."/>
            <person name="Nelson A.B."/>
            <person name="Fuks G."/>
            <person name="Kavchok S."/>
            <person name="Keizer G."/>
            <person name="Linton E."/>
            <person name="Llaca V."/>
            <person name="Song R."/>
            <person name="Tanyolac B."/>
            <person name="Young S."/>
            <person name="Ho-Il K."/>
            <person name="Hahn J.H."/>
            <person name="Sangsakoo G."/>
            <person name="Vanavichit A."/>
            <person name="de Mattos Luiz.A.T."/>
            <person name="Zimmer P.D."/>
            <person name="Malone G."/>
            <person name="Dellagostin O."/>
            <person name="de Oliveira A.C."/>
            <person name="Bevan M."/>
            <person name="Bancroft I."/>
            <person name="Minx P."/>
            <person name="Cordum H."/>
            <person name="Wilson R."/>
            <person name="Cheng Z."/>
            <person name="Jin W."/>
            <person name="Jiang J."/>
            <person name="Leong S.A."/>
            <person name="Iwama H."/>
            <person name="Gojobori T."/>
            <person name="Itoh T."/>
            <person name="Niimura Y."/>
            <person name="Fujii Y."/>
            <person name="Habara T."/>
            <person name="Sakai H."/>
            <person name="Sato Y."/>
            <person name="Wilson G."/>
            <person name="Kumar K."/>
            <person name="McCouch S."/>
            <person name="Juretic N."/>
            <person name="Hoen D."/>
            <person name="Wright S."/>
            <person name="Bruskiewich R."/>
            <person name="Bureau T."/>
            <person name="Miyao A."/>
            <person name="Hirochika H."/>
            <person name="Nishikawa T."/>
            <person name="Kadowaki K."/>
            <person name="Sugiura M."/>
            <person name="Burr B."/>
            <person name="Sasaki T."/>
        </authorList>
    </citation>
    <scope>NUCLEOTIDE SEQUENCE [LARGE SCALE GENOMIC DNA]</scope>
    <source>
        <strain evidence="3">cv. Nipponbare</strain>
    </source>
</reference>
<dbReference type="Proteomes" id="UP000000763">
    <property type="component" value="Chromosome 10"/>
</dbReference>
<proteinExistence type="predicted"/>
<protein>
    <submittedName>
        <fullName evidence="2">Uncharacterized protein</fullName>
    </submittedName>
</protein>
<gene>
    <name evidence="2" type="ORF">OSJNBa0019N10.30</name>
</gene>
<evidence type="ECO:0000313" key="2">
    <source>
        <dbReference type="EMBL" id="AAM01092.1"/>
    </source>
</evidence>
<evidence type="ECO:0000256" key="1">
    <source>
        <dbReference type="SAM" id="MobiDB-lite"/>
    </source>
</evidence>
<feature type="compositionally biased region" description="Low complexity" evidence="1">
    <location>
        <begin position="37"/>
        <end position="46"/>
    </location>
</feature>
<name>A0A5S6R7P4_ORYSJ</name>
<sequence length="106" mass="11121">MAMARQRRHGAQGDAMGGSGDATAAARRGARGDDGTRAATGRPTATRQRRGARGEGTAARRRDGNDGDGGAGLGVARRVRVLQPSAEFLRQSGFDFHIYFGILHEG</sequence>
<reference evidence="3" key="2">
    <citation type="journal article" date="2008" name="Nucleic Acids Res.">
        <title>The rice annotation project database (RAP-DB): 2008 update.</title>
        <authorList>
            <consortium name="The rice annotation project (RAP)"/>
        </authorList>
    </citation>
    <scope>GENOME REANNOTATION</scope>
    <source>
        <strain evidence="3">cv. Nipponbare</strain>
    </source>
</reference>